<evidence type="ECO:0000313" key="4">
    <source>
        <dbReference type="EMBL" id="SDZ59496.1"/>
    </source>
</evidence>
<feature type="domain" description="Clp R" evidence="3">
    <location>
        <begin position="6"/>
        <end position="125"/>
    </location>
</feature>
<dbReference type="Pfam" id="PF02861">
    <property type="entry name" value="Clp_N"/>
    <property type="match status" value="1"/>
</dbReference>
<dbReference type="SUPFAM" id="SSF81923">
    <property type="entry name" value="Double Clp-N motif"/>
    <property type="match status" value="1"/>
</dbReference>
<accession>A0A1H3UAS0</accession>
<keyword evidence="2" id="KW-1133">Transmembrane helix</keyword>
<reference evidence="5" key="1">
    <citation type="submission" date="2016-10" db="EMBL/GenBank/DDBJ databases">
        <authorList>
            <person name="Varghese N."/>
            <person name="Submissions S."/>
        </authorList>
    </citation>
    <scope>NUCLEOTIDE SEQUENCE [LARGE SCALE GENOMIC DNA]</scope>
    <source>
        <strain evidence="5">DSM 44718</strain>
    </source>
</reference>
<protein>
    <recommendedName>
        <fullName evidence="3">Clp R domain-containing protein</fullName>
    </recommendedName>
</protein>
<feature type="region of interest" description="Disordered" evidence="1">
    <location>
        <begin position="140"/>
        <end position="161"/>
    </location>
</feature>
<dbReference type="InterPro" id="IPR004176">
    <property type="entry name" value="Clp_R_N"/>
</dbReference>
<evidence type="ECO:0000313" key="5">
    <source>
        <dbReference type="Proteomes" id="UP000199632"/>
    </source>
</evidence>
<dbReference type="RefSeq" id="WP_090801308.1">
    <property type="nucleotide sequence ID" value="NZ_BOND01000006.1"/>
</dbReference>
<organism evidence="4 5">
    <name type="scientific">Asanoa ishikariensis</name>
    <dbReference type="NCBI Taxonomy" id="137265"/>
    <lineage>
        <taxon>Bacteria</taxon>
        <taxon>Bacillati</taxon>
        <taxon>Actinomycetota</taxon>
        <taxon>Actinomycetes</taxon>
        <taxon>Micromonosporales</taxon>
        <taxon>Micromonosporaceae</taxon>
        <taxon>Asanoa</taxon>
    </lineage>
</organism>
<dbReference type="Proteomes" id="UP000199632">
    <property type="component" value="Unassembled WGS sequence"/>
</dbReference>
<evidence type="ECO:0000256" key="2">
    <source>
        <dbReference type="SAM" id="Phobius"/>
    </source>
</evidence>
<keyword evidence="2" id="KW-0472">Membrane</keyword>
<dbReference type="EMBL" id="FNQB01000004">
    <property type="protein sequence ID" value="SDZ59496.1"/>
    <property type="molecule type" value="Genomic_DNA"/>
</dbReference>
<proteinExistence type="predicted"/>
<evidence type="ECO:0000259" key="3">
    <source>
        <dbReference type="Pfam" id="PF02861"/>
    </source>
</evidence>
<dbReference type="Gene3D" id="1.10.1780.10">
    <property type="entry name" value="Clp, N-terminal domain"/>
    <property type="match status" value="1"/>
</dbReference>
<keyword evidence="2" id="KW-0812">Transmembrane</keyword>
<feature type="transmembrane region" description="Helical" evidence="2">
    <location>
        <begin position="164"/>
        <end position="184"/>
    </location>
</feature>
<dbReference type="AlphaFoldDB" id="A0A1H3UAS0"/>
<feature type="transmembrane region" description="Helical" evidence="2">
    <location>
        <begin position="250"/>
        <end position="269"/>
    </location>
</feature>
<feature type="transmembrane region" description="Helical" evidence="2">
    <location>
        <begin position="373"/>
        <end position="401"/>
    </location>
</feature>
<sequence length="404" mass="42993">MSGEWTDAALRVLGVARGYAAGRRDWLITDLDVLRALVEADATCPWLLGQAGFDLAALNTRLVEHTNRLPHRSSNGEMPMPNATVTRILAGAQEGARRAGAPASHSTDLLEAVAAVNEGAAHFMLAEGGGRLEDVRADRAPRPVTPRRAVDQPQPVRQPMSGSLVGTGALVGFAAIGTTLRGLLRFANQQVTLLAFLPGVIALVGVRAFTARAAQVPYTVRLNRWPGDVTLPEDFNPATRGAWRMTAVRLFPSVVLLVLGTLLLAPFLIRQAALSTAILPALSHNPGVAIREGGPGRIALNAFLTYGLIDLVKIWCGIAFWFCAAPKYEQVAESRTELKDAARSGSKLLAGTVRVALAPLQGILWLFKPIDEVALWLGANVLVASGGVTVAVCGIACLTVFSWW</sequence>
<feature type="transmembrane region" description="Helical" evidence="2">
    <location>
        <begin position="348"/>
        <end position="367"/>
    </location>
</feature>
<evidence type="ECO:0000256" key="1">
    <source>
        <dbReference type="SAM" id="MobiDB-lite"/>
    </source>
</evidence>
<gene>
    <name evidence="4" type="ORF">SAMN05421684_6882</name>
</gene>
<feature type="transmembrane region" description="Helical" evidence="2">
    <location>
        <begin position="191"/>
        <end position="210"/>
    </location>
</feature>
<keyword evidence="5" id="KW-1185">Reference proteome</keyword>
<name>A0A1H3UAS0_9ACTN</name>
<dbReference type="InterPro" id="IPR036628">
    <property type="entry name" value="Clp_N_dom_sf"/>
</dbReference>